<evidence type="ECO:0000256" key="4">
    <source>
        <dbReference type="HAMAP-Rule" id="MF_01401"/>
    </source>
</evidence>
<dbReference type="HAMAP" id="MF_01401">
    <property type="entry name" value="MsrA"/>
    <property type="match status" value="1"/>
</dbReference>
<proteinExistence type="inferred from homology"/>
<dbReference type="GO" id="GO:0033744">
    <property type="term" value="F:L-methionine:thioredoxin-disulfide S-oxidoreductase activity"/>
    <property type="evidence" value="ECO:0007669"/>
    <property type="project" value="RHEA"/>
</dbReference>
<feature type="domain" description="Peptide methionine sulphoxide reductase MsrA" evidence="5">
    <location>
        <begin position="3"/>
        <end position="152"/>
    </location>
</feature>
<dbReference type="EC" id="1.8.4.11" evidence="4"/>
<keyword evidence="1 4" id="KW-0560">Oxidoreductase</keyword>
<comment type="catalytic activity">
    <reaction evidence="2 4">
        <text>L-methionyl-[protein] + [thioredoxin]-disulfide + H2O = L-methionyl-(S)-S-oxide-[protein] + [thioredoxin]-dithiol</text>
        <dbReference type="Rhea" id="RHEA:14217"/>
        <dbReference type="Rhea" id="RHEA-COMP:10698"/>
        <dbReference type="Rhea" id="RHEA-COMP:10700"/>
        <dbReference type="Rhea" id="RHEA-COMP:12313"/>
        <dbReference type="Rhea" id="RHEA-COMP:12315"/>
        <dbReference type="ChEBI" id="CHEBI:15377"/>
        <dbReference type="ChEBI" id="CHEBI:16044"/>
        <dbReference type="ChEBI" id="CHEBI:29950"/>
        <dbReference type="ChEBI" id="CHEBI:44120"/>
        <dbReference type="ChEBI" id="CHEBI:50058"/>
        <dbReference type="EC" id="1.8.4.11"/>
    </reaction>
</comment>
<protein>
    <recommendedName>
        <fullName evidence="4">Peptide methionine sulfoxide reductase MsrA</fullName>
        <shortName evidence="4">Protein-methionine-S-oxide reductase</shortName>
        <ecNumber evidence="4">1.8.4.11</ecNumber>
    </recommendedName>
    <alternativeName>
        <fullName evidence="4">Peptide-methionine (S)-S-oxide reductase</fullName>
        <shortName evidence="4">Peptide Met(O) reductase</shortName>
    </alternativeName>
</protein>
<dbReference type="STRING" id="1318466.BN85409640"/>
<comment type="catalytic activity">
    <reaction evidence="3 4">
        <text>[thioredoxin]-disulfide + L-methionine + H2O = L-methionine (S)-S-oxide + [thioredoxin]-dithiol</text>
        <dbReference type="Rhea" id="RHEA:19993"/>
        <dbReference type="Rhea" id="RHEA-COMP:10698"/>
        <dbReference type="Rhea" id="RHEA-COMP:10700"/>
        <dbReference type="ChEBI" id="CHEBI:15377"/>
        <dbReference type="ChEBI" id="CHEBI:29950"/>
        <dbReference type="ChEBI" id="CHEBI:50058"/>
        <dbReference type="ChEBI" id="CHEBI:57844"/>
        <dbReference type="ChEBI" id="CHEBI:58772"/>
        <dbReference type="EC" id="1.8.4.11"/>
    </reaction>
</comment>
<dbReference type="PANTHER" id="PTHR42799:SF2">
    <property type="entry name" value="MITOCHONDRIAL PEPTIDE METHIONINE SULFOXIDE REDUCTASE"/>
    <property type="match status" value="1"/>
</dbReference>
<dbReference type="GO" id="GO:0005737">
    <property type="term" value="C:cytoplasm"/>
    <property type="evidence" value="ECO:0007669"/>
    <property type="project" value="TreeGrafter"/>
</dbReference>
<dbReference type="EMBL" id="FO681347">
    <property type="protein sequence ID" value="CCV64541.1"/>
    <property type="molecule type" value="Genomic_DNA"/>
</dbReference>
<dbReference type="Pfam" id="PF01625">
    <property type="entry name" value="PMSR"/>
    <property type="match status" value="1"/>
</dbReference>
<dbReference type="InterPro" id="IPR050162">
    <property type="entry name" value="MsrA_MetSO_reductase"/>
</dbReference>
<dbReference type="GO" id="GO:0034599">
    <property type="term" value="P:cellular response to oxidative stress"/>
    <property type="evidence" value="ECO:0007669"/>
    <property type="project" value="TreeGrafter"/>
</dbReference>
<gene>
    <name evidence="4 6" type="primary">msrA</name>
    <name evidence="6" type="ORF">BN85409640</name>
</gene>
<dbReference type="RefSeq" id="WP_026660470.1">
    <property type="nucleotide sequence ID" value="NC_022538.1"/>
</dbReference>
<comment type="similarity">
    <text evidence="4">Belongs to the MsrA Met sulfoxide reductase family.</text>
</comment>
<dbReference type="HOGENOM" id="CLU_031040_10_2_14"/>
<accession>U4KRY0</accession>
<evidence type="ECO:0000313" key="7">
    <source>
        <dbReference type="Proteomes" id="UP000032740"/>
    </source>
</evidence>
<evidence type="ECO:0000259" key="5">
    <source>
        <dbReference type="Pfam" id="PF01625"/>
    </source>
</evidence>
<evidence type="ECO:0000256" key="2">
    <source>
        <dbReference type="ARBA" id="ARBA00047806"/>
    </source>
</evidence>
<evidence type="ECO:0000313" key="6">
    <source>
        <dbReference type="EMBL" id="CCV64541.1"/>
    </source>
</evidence>
<organism evidence="6 7">
    <name type="scientific">Alteracholeplasma palmae (strain ATCC 49389 / J233)</name>
    <name type="common">Acholeplasma palmae</name>
    <dbReference type="NCBI Taxonomy" id="1318466"/>
    <lineage>
        <taxon>Bacteria</taxon>
        <taxon>Bacillati</taxon>
        <taxon>Mycoplasmatota</taxon>
        <taxon>Mollicutes</taxon>
        <taxon>Acholeplasmatales</taxon>
        <taxon>Acholeplasmataceae</taxon>
        <taxon>Acholeplasma</taxon>
    </lineage>
</organism>
<evidence type="ECO:0000256" key="1">
    <source>
        <dbReference type="ARBA" id="ARBA00023002"/>
    </source>
</evidence>
<keyword evidence="7" id="KW-1185">Reference proteome</keyword>
<dbReference type="GO" id="GO:0008113">
    <property type="term" value="F:peptide-methionine (S)-S-oxide reductase activity"/>
    <property type="evidence" value="ECO:0007669"/>
    <property type="project" value="UniProtKB-UniRule"/>
</dbReference>
<reference evidence="6 7" key="1">
    <citation type="journal article" date="2013" name="J. Mol. Microbiol. Biotechnol.">
        <title>Analysis of the Complete Genomes of Acholeplasma brassicae , A. palmae and A. laidlawii and Their Comparison to the Obligate Parasites from ' Candidatus Phytoplasma'.</title>
        <authorList>
            <person name="Kube M."/>
            <person name="Siewert C."/>
            <person name="Migdoll A.M."/>
            <person name="Duduk B."/>
            <person name="Holz S."/>
            <person name="Rabus R."/>
            <person name="Seemuller E."/>
            <person name="Mitrovic J."/>
            <person name="Muller I."/>
            <person name="Buttner C."/>
            <person name="Reinhardt R."/>
        </authorList>
    </citation>
    <scope>NUCLEOTIDE SEQUENCE [LARGE SCALE GENOMIC DNA]</scope>
    <source>
        <strain evidence="6 7">J233</strain>
    </source>
</reference>
<dbReference type="Proteomes" id="UP000032740">
    <property type="component" value="Chromosome"/>
</dbReference>
<dbReference type="NCBIfam" id="TIGR00401">
    <property type="entry name" value="msrA"/>
    <property type="match status" value="1"/>
</dbReference>
<sequence>MNKIYLAGGCFWGVEAYFKQLKGVLDTKVGYANGNKENPTYEEVCSGLYHFSEAIEIIYTNEVRLETILEHFFRIINPFSLNKQGGDIGIQYRTGIYYETLETKEIALKFIEKKQSESSQKIVVEVEPLVNFYDAEKYHQDYLTKNPNGYCHIDLGLLKDEEKK</sequence>
<dbReference type="KEGG" id="apal:BN85409640"/>
<dbReference type="InterPro" id="IPR002569">
    <property type="entry name" value="Met_Sox_Rdtase_MsrA_dom"/>
</dbReference>
<dbReference type="PANTHER" id="PTHR42799">
    <property type="entry name" value="MITOCHONDRIAL PEPTIDE METHIONINE SULFOXIDE REDUCTASE"/>
    <property type="match status" value="1"/>
</dbReference>
<evidence type="ECO:0000256" key="3">
    <source>
        <dbReference type="ARBA" id="ARBA00048782"/>
    </source>
</evidence>
<dbReference type="InterPro" id="IPR036509">
    <property type="entry name" value="Met_Sox_Rdtase_MsrA_sf"/>
</dbReference>
<name>U4KRY0_ALTPJ</name>
<dbReference type="Gene3D" id="3.30.1060.10">
    <property type="entry name" value="Peptide methionine sulphoxide reductase MsrA"/>
    <property type="match status" value="1"/>
</dbReference>
<dbReference type="OrthoDB" id="4174719at2"/>
<dbReference type="AlphaFoldDB" id="U4KRY0"/>
<dbReference type="SUPFAM" id="SSF55068">
    <property type="entry name" value="Peptide methionine sulfoxide reductase"/>
    <property type="match status" value="1"/>
</dbReference>
<comment type="function">
    <text evidence="4">Has an important function as a repair enzyme for proteins that have been inactivated by oxidation. Catalyzes the reversible oxidation-reduction of methionine sulfoxide in proteins to methionine.</text>
</comment>
<feature type="active site" evidence="4">
    <location>
        <position position="10"/>
    </location>
</feature>